<comment type="caution">
    <text evidence="2">The sequence shown here is derived from an EMBL/GenBank/DDBJ whole genome shotgun (WGS) entry which is preliminary data.</text>
</comment>
<name>A0ABX0MSY2_9BURK</name>
<evidence type="ECO:0008006" key="4">
    <source>
        <dbReference type="Google" id="ProtNLM"/>
    </source>
</evidence>
<keyword evidence="3" id="KW-1185">Reference proteome</keyword>
<sequence length="377" mass="40147">MSKPVTRTTLLLALLLPPLLPLAPMGVASAAAPLAAAPALSSSQLEEMRRMLAVVKGETILQAAVRENTALRASQHALFAYLFANTAAERQQDLILRVLARHVSPGGARSISEAYATLPGQRALIARADAPQADVVVAFNASAPALLLASTVAAARPEIEQAANAWAAESQEKLIKQASASMLDEVRLMRARAAYSDPALGPYSKSKVAPIEQMMTAHADSALRNARATRVLDQTLEELDWGAVLRPANLVSAKAVGEGQRKVEALQLAMGRYLQALKADAQQNDDELNKIDMPFESKALDDLAREVGRVLVKLAQLEKAHDGVIEGYRNILDFAAARQGKLSVKNGKLVIADKADQYTYAALNAKLGAARAAIAAK</sequence>
<feature type="signal peptide" evidence="1">
    <location>
        <begin position="1"/>
        <end position="30"/>
    </location>
</feature>
<evidence type="ECO:0000256" key="1">
    <source>
        <dbReference type="SAM" id="SignalP"/>
    </source>
</evidence>
<gene>
    <name evidence="2" type="ORF">F1735_12150</name>
</gene>
<accession>A0ABX0MSY2</accession>
<proteinExistence type="predicted"/>
<evidence type="ECO:0000313" key="2">
    <source>
        <dbReference type="EMBL" id="NHZ63050.1"/>
    </source>
</evidence>
<dbReference type="Proteomes" id="UP000610594">
    <property type="component" value="Unassembled WGS sequence"/>
</dbReference>
<protein>
    <recommendedName>
        <fullName evidence="4">TolC family protein</fullName>
    </recommendedName>
</protein>
<keyword evidence="1" id="KW-0732">Signal</keyword>
<feature type="chain" id="PRO_5045460667" description="TolC family protein" evidence="1">
    <location>
        <begin position="31"/>
        <end position="377"/>
    </location>
</feature>
<dbReference type="EMBL" id="WHJF01000026">
    <property type="protein sequence ID" value="NHZ63050.1"/>
    <property type="molecule type" value="Genomic_DNA"/>
</dbReference>
<organism evidence="2 3">
    <name type="scientific">Massilia genomosp. 1</name>
    <dbReference type="NCBI Taxonomy" id="2609280"/>
    <lineage>
        <taxon>Bacteria</taxon>
        <taxon>Pseudomonadati</taxon>
        <taxon>Pseudomonadota</taxon>
        <taxon>Betaproteobacteria</taxon>
        <taxon>Burkholderiales</taxon>
        <taxon>Oxalobacteraceae</taxon>
        <taxon>Telluria group</taxon>
        <taxon>Massilia</taxon>
    </lineage>
</organism>
<reference evidence="2 3" key="1">
    <citation type="submission" date="2019-10" db="EMBL/GenBank/DDBJ databases">
        <title>Taxonomy of Antarctic Massilia spp.: description of Massilia rubra sp. nov., Massilia aquatica sp. nov., Massilia mucilaginosa sp. nov., Massilia frigida sp. nov. isolated from streams, lakes and regoliths.</title>
        <authorList>
            <person name="Holochova P."/>
            <person name="Sedlacek I."/>
            <person name="Kralova S."/>
            <person name="Maslanova I."/>
            <person name="Busse H.-J."/>
            <person name="Stankova E."/>
            <person name="Vrbovska V."/>
            <person name="Kovarovic V."/>
            <person name="Bartak M."/>
            <person name="Svec P."/>
            <person name="Pantucek R."/>
        </authorList>
    </citation>
    <scope>NUCLEOTIDE SEQUENCE [LARGE SCALE GENOMIC DNA]</scope>
    <source>
        <strain evidence="2 3">CCM 8694</strain>
    </source>
</reference>
<dbReference type="RefSeq" id="WP_167237177.1">
    <property type="nucleotide sequence ID" value="NZ_WHJF01000026.1"/>
</dbReference>
<evidence type="ECO:0000313" key="3">
    <source>
        <dbReference type="Proteomes" id="UP000610594"/>
    </source>
</evidence>